<gene>
    <name evidence="4" type="primary">ycsI</name>
    <name evidence="4" type="ORF">HMPREF9372_2879</name>
</gene>
<name>F9DVP8_9BACL</name>
<reference evidence="4 5" key="1">
    <citation type="submission" date="2011-04" db="EMBL/GenBank/DDBJ databases">
        <authorList>
            <person name="Muzny D."/>
            <person name="Qin X."/>
            <person name="Deng J."/>
            <person name="Jiang H."/>
            <person name="Liu Y."/>
            <person name="Qu J."/>
            <person name="Song X.-Z."/>
            <person name="Zhang L."/>
            <person name="Thornton R."/>
            <person name="Coyle M."/>
            <person name="Francisco L."/>
            <person name="Jackson L."/>
            <person name="Javaid M."/>
            <person name="Korchina V."/>
            <person name="Kovar C."/>
            <person name="Mata R."/>
            <person name="Mathew T."/>
            <person name="Ngo R."/>
            <person name="Nguyen L."/>
            <person name="Nguyen N."/>
            <person name="Okwuonu G."/>
            <person name="Ongeri F."/>
            <person name="Pham C."/>
            <person name="Simmons D."/>
            <person name="Wilczek-Boney K."/>
            <person name="Hale W."/>
            <person name="Jakkamsetti A."/>
            <person name="Pham P."/>
            <person name="Ruth R."/>
            <person name="San Lucas F."/>
            <person name="Warren J."/>
            <person name="Zhang J."/>
            <person name="Zhao Z."/>
            <person name="Zhou C."/>
            <person name="Zhu D."/>
            <person name="Lee S."/>
            <person name="Bess C."/>
            <person name="Blankenburg K."/>
            <person name="Forbes L."/>
            <person name="Fu Q."/>
            <person name="Gubbala S."/>
            <person name="Hirani K."/>
            <person name="Jayaseelan J.C."/>
            <person name="Lara F."/>
            <person name="Munidasa M."/>
            <person name="Palculict T."/>
            <person name="Patil S."/>
            <person name="Pu L.-L."/>
            <person name="Saada N."/>
            <person name="Tang L."/>
            <person name="Weissenberger G."/>
            <person name="Zhu Y."/>
            <person name="Hemphill L."/>
            <person name="Shang Y."/>
            <person name="Youmans B."/>
            <person name="Ayvaz T."/>
            <person name="Ross M."/>
            <person name="Santibanez J."/>
            <person name="Aqrawi P."/>
            <person name="Gross S."/>
            <person name="Joshi V."/>
            <person name="Fowler G."/>
            <person name="Nazareth L."/>
            <person name="Reid J."/>
            <person name="Worley K."/>
            <person name="Petrosino J."/>
            <person name="Highlander S."/>
            <person name="Gibbs R."/>
        </authorList>
    </citation>
    <scope>NUCLEOTIDE SEQUENCE [LARGE SCALE GENOMIC DNA]</scope>
    <source>
        <strain evidence="4 5">2681</strain>
    </source>
</reference>
<dbReference type="InterPro" id="IPR009906">
    <property type="entry name" value="D-Glu_cyclase"/>
</dbReference>
<dbReference type="STRING" id="759851.SAMN04244570_1090"/>
<dbReference type="HAMAP" id="MF_01830">
    <property type="entry name" value="Hydro_lyase"/>
    <property type="match status" value="1"/>
</dbReference>
<dbReference type="PIRSF" id="PIRSF029755">
    <property type="entry name" value="UCP029755"/>
    <property type="match status" value="1"/>
</dbReference>
<dbReference type="NCBIfam" id="NF003969">
    <property type="entry name" value="PRK05463.1"/>
    <property type="match status" value="1"/>
</dbReference>
<evidence type="ECO:0000256" key="1">
    <source>
        <dbReference type="ARBA" id="ARBA00007896"/>
    </source>
</evidence>
<evidence type="ECO:0000313" key="4">
    <source>
        <dbReference type="EMBL" id="EGQ22487.1"/>
    </source>
</evidence>
<organism evidence="4 5">
    <name type="scientific">Sporosarcina newyorkensis 2681</name>
    <dbReference type="NCBI Taxonomy" id="1027292"/>
    <lineage>
        <taxon>Bacteria</taxon>
        <taxon>Bacillati</taxon>
        <taxon>Bacillota</taxon>
        <taxon>Bacilli</taxon>
        <taxon>Bacillales</taxon>
        <taxon>Caryophanaceae</taxon>
        <taxon>Sporosarcina</taxon>
    </lineage>
</organism>
<dbReference type="eggNOG" id="COG4336">
    <property type="taxonomic scope" value="Bacteria"/>
</dbReference>
<dbReference type="Proteomes" id="UP000005316">
    <property type="component" value="Unassembled WGS sequence"/>
</dbReference>
<proteinExistence type="inferred from homology"/>
<dbReference type="PANTHER" id="PTHR32022">
    <property type="entry name" value="D-GLUTAMATE CYCLASE, MITOCHONDRIAL"/>
    <property type="match status" value="1"/>
</dbReference>
<protein>
    <recommendedName>
        <fullName evidence="3">Putative hydro-lyase HMPREF9372_2879</fullName>
        <ecNumber evidence="3">4.2.1.-</ecNumber>
    </recommendedName>
</protein>
<dbReference type="FunFam" id="3.30.2040.10:FF:000001">
    <property type="entry name" value="D-glutamate cyclase, mitochondrial"/>
    <property type="match status" value="1"/>
</dbReference>
<dbReference type="Pfam" id="PF07286">
    <property type="entry name" value="D-Glu_cyclase"/>
    <property type="match status" value="1"/>
</dbReference>
<accession>F9DVP8</accession>
<keyword evidence="2 3" id="KW-0456">Lyase</keyword>
<evidence type="ECO:0000256" key="3">
    <source>
        <dbReference type="HAMAP-Rule" id="MF_01830"/>
    </source>
</evidence>
<dbReference type="Gene3D" id="3.40.1640.10">
    <property type="entry name" value="PSTPO5379-like"/>
    <property type="match status" value="1"/>
</dbReference>
<dbReference type="EC" id="4.2.1.-" evidence="3"/>
<dbReference type="InterPro" id="IPR016938">
    <property type="entry name" value="UPF0317"/>
</dbReference>
<dbReference type="PANTHER" id="PTHR32022:SF10">
    <property type="entry name" value="D-GLUTAMATE CYCLASE, MITOCHONDRIAL"/>
    <property type="match status" value="1"/>
</dbReference>
<sequence length="274" mass="30404">MASMHRRGEYIMTNYEEMSPAKVRELIREQTITGPTAGMSKGFAQANLVILKKEHAYDFLLFCQRNPKSCPLLDVTEVGSFKPNKIATNANILTDVPKYRIYKDGVFTEEVLDASDYWEEDMVCFLIGCSFTFETPLLAADIPIRHIEEKCNVPMYKTSIACEKAGVFEGPMVVSMRPMTYENAIRAVQITTPLPAVHGAPIHIGDPSQIGIQDIDKPDFGDSVTIKDGEIPVFWPCGVTPQAVAMQSKPSIMITHAPGCMFIGDIKDTTLSIF</sequence>
<evidence type="ECO:0000256" key="2">
    <source>
        <dbReference type="ARBA" id="ARBA00023239"/>
    </source>
</evidence>
<comment type="similarity">
    <text evidence="1 3">Belongs to the D-glutamate cyclase family.</text>
</comment>
<dbReference type="InterPro" id="IPR038021">
    <property type="entry name" value="Putative_hydro-lyase"/>
</dbReference>
<dbReference type="HOGENOM" id="CLU_059759_0_0_9"/>
<evidence type="ECO:0000313" key="5">
    <source>
        <dbReference type="Proteomes" id="UP000005316"/>
    </source>
</evidence>
<dbReference type="SUPFAM" id="SSF160920">
    <property type="entry name" value="PSTPO5379-like"/>
    <property type="match status" value="1"/>
</dbReference>
<dbReference type="Gene3D" id="3.30.2040.10">
    <property type="entry name" value="PSTPO5379-like domain"/>
    <property type="match status" value="1"/>
</dbReference>
<dbReference type="AlphaFoldDB" id="F9DVP8"/>
<comment type="caution">
    <text evidence="4">The sequence shown here is derived from an EMBL/GenBank/DDBJ whole genome shotgun (WGS) entry which is preliminary data.</text>
</comment>
<dbReference type="EMBL" id="AFPZ01000093">
    <property type="protein sequence ID" value="EGQ22487.1"/>
    <property type="molecule type" value="Genomic_DNA"/>
</dbReference>
<dbReference type="GO" id="GO:0016829">
    <property type="term" value="F:lyase activity"/>
    <property type="evidence" value="ECO:0007669"/>
    <property type="project" value="UniProtKB-KW"/>
</dbReference>